<name>A0A132NSZ1_GIAIN</name>
<evidence type="ECO:0000313" key="2">
    <source>
        <dbReference type="Proteomes" id="UP000070089"/>
    </source>
</evidence>
<organism evidence="1 2">
    <name type="scientific">Giardia duodenalis assemblage B</name>
    <dbReference type="NCBI Taxonomy" id="1394984"/>
    <lineage>
        <taxon>Eukaryota</taxon>
        <taxon>Metamonada</taxon>
        <taxon>Diplomonadida</taxon>
        <taxon>Hexamitidae</taxon>
        <taxon>Giardiinae</taxon>
        <taxon>Giardia</taxon>
    </lineage>
</organism>
<evidence type="ECO:0000313" key="1">
    <source>
        <dbReference type="EMBL" id="KWX13213.1"/>
    </source>
</evidence>
<proteinExistence type="predicted"/>
<dbReference type="AlphaFoldDB" id="A0A132NSZ1"/>
<dbReference type="Proteomes" id="UP000070089">
    <property type="component" value="Unassembled WGS sequence"/>
</dbReference>
<gene>
    <name evidence="1" type="ORF">QR46_2786</name>
</gene>
<comment type="caution">
    <text evidence="1">The sequence shown here is derived from an EMBL/GenBank/DDBJ whole genome shotgun (WGS) entry which is preliminary data.</text>
</comment>
<dbReference type="EMBL" id="JXTI01000078">
    <property type="protein sequence ID" value="KWX13213.1"/>
    <property type="molecule type" value="Genomic_DNA"/>
</dbReference>
<reference evidence="1 2" key="1">
    <citation type="journal article" date="2015" name="Mol. Biochem. Parasitol.">
        <title>Identification of polymorphic genes for use in assemblage B genotyping assays through comparative genomics of multiple assemblage B Giardia duodenalis isolates.</title>
        <authorList>
            <person name="Wielinga C."/>
            <person name="Thompson R.C."/>
            <person name="Monis P."/>
            <person name="Ryan U."/>
        </authorList>
    </citation>
    <scope>NUCLEOTIDE SEQUENCE [LARGE SCALE GENOMIC DNA]</scope>
    <source>
        <strain evidence="1 2">BAH15c1</strain>
    </source>
</reference>
<dbReference type="VEuPathDB" id="GiardiaDB:QR46_2786"/>
<accession>A0A132NSZ1</accession>
<protein>
    <submittedName>
        <fullName evidence="1">Ferredoxin/ 2Fe-2s</fullName>
    </submittedName>
</protein>
<sequence length="86" mass="9151">MLLYREARVWAFGSALYFQHGSLGPGAADKAMRASSLAGNPIESNSKGPGDAARPAECLICQESVRTQQSANWTLRKAVIPRGASC</sequence>